<name>A0ABS3KV14_9PROT</name>
<dbReference type="PANTHER" id="PTHR34075">
    <property type="entry name" value="BLR3430 PROTEIN"/>
    <property type="match status" value="1"/>
</dbReference>
<dbReference type="PANTHER" id="PTHR34075:SF5">
    <property type="entry name" value="BLR3430 PROTEIN"/>
    <property type="match status" value="1"/>
</dbReference>
<dbReference type="Gene3D" id="6.10.30.10">
    <property type="match status" value="1"/>
</dbReference>
<feature type="domain" description="ChsH2 rubredoxin-like zinc ribbon" evidence="2">
    <location>
        <begin position="21"/>
        <end position="56"/>
    </location>
</feature>
<dbReference type="InterPro" id="IPR052513">
    <property type="entry name" value="Thioester_dehydratase-like"/>
</dbReference>
<dbReference type="InterPro" id="IPR012340">
    <property type="entry name" value="NA-bd_OB-fold"/>
</dbReference>
<dbReference type="Proteomes" id="UP001518989">
    <property type="component" value="Unassembled WGS sequence"/>
</dbReference>
<evidence type="ECO:0000313" key="4">
    <source>
        <dbReference type="Proteomes" id="UP001518989"/>
    </source>
</evidence>
<dbReference type="InterPro" id="IPR002878">
    <property type="entry name" value="ChsH2_C"/>
</dbReference>
<reference evidence="3 4" key="1">
    <citation type="submission" date="2020-09" db="EMBL/GenBank/DDBJ databases">
        <title>Roseomonas.</title>
        <authorList>
            <person name="Zhu W."/>
        </authorList>
    </citation>
    <scope>NUCLEOTIDE SEQUENCE [LARGE SCALE GENOMIC DNA]</scope>
    <source>
        <strain evidence="3 4">573</strain>
    </source>
</reference>
<sequence length="137" mass="15493">MCADHTAKPVPRLTPDNAPFWNGCRDHKIMLPWCDACDRAHWPPGPVCPFCFRDALMWRQASGLGTISSWVVVHKAWLPAFEADLPYNAVQVELEEKVRLTGNVVGCPNEALRVGLPVEVIFDDVTDRVTLPRFRLR</sequence>
<evidence type="ECO:0000259" key="1">
    <source>
        <dbReference type="Pfam" id="PF01796"/>
    </source>
</evidence>
<dbReference type="Pfam" id="PF01796">
    <property type="entry name" value="OB_ChsH2_C"/>
    <property type="match status" value="1"/>
</dbReference>
<dbReference type="InterPro" id="IPR022002">
    <property type="entry name" value="ChsH2_Znr"/>
</dbReference>
<protein>
    <submittedName>
        <fullName evidence="3">OB-fold domain-containing protein</fullName>
    </submittedName>
</protein>
<comment type="caution">
    <text evidence="3">The sequence shown here is derived from an EMBL/GenBank/DDBJ whole genome shotgun (WGS) entry which is preliminary data.</text>
</comment>
<dbReference type="EMBL" id="JACTNG010000014">
    <property type="protein sequence ID" value="MBO1081328.1"/>
    <property type="molecule type" value="Genomic_DNA"/>
</dbReference>
<accession>A0ABS3KV14</accession>
<keyword evidence="4" id="KW-1185">Reference proteome</keyword>
<dbReference type="RefSeq" id="WP_207419506.1">
    <property type="nucleotide sequence ID" value="NZ_CP061177.1"/>
</dbReference>
<gene>
    <name evidence="3" type="ORF">IAI61_20035</name>
</gene>
<evidence type="ECO:0000259" key="2">
    <source>
        <dbReference type="Pfam" id="PF12172"/>
    </source>
</evidence>
<organism evidence="3 4">
    <name type="scientific">Roseomonas haemaphysalidis</name>
    <dbReference type="NCBI Taxonomy" id="2768162"/>
    <lineage>
        <taxon>Bacteria</taxon>
        <taxon>Pseudomonadati</taxon>
        <taxon>Pseudomonadota</taxon>
        <taxon>Alphaproteobacteria</taxon>
        <taxon>Acetobacterales</taxon>
        <taxon>Roseomonadaceae</taxon>
        <taxon>Roseomonas</taxon>
    </lineage>
</organism>
<feature type="domain" description="ChsH2 C-terminal OB-fold" evidence="1">
    <location>
        <begin position="58"/>
        <end position="122"/>
    </location>
</feature>
<evidence type="ECO:0000313" key="3">
    <source>
        <dbReference type="EMBL" id="MBO1081328.1"/>
    </source>
</evidence>
<proteinExistence type="predicted"/>
<dbReference type="SUPFAM" id="SSF50249">
    <property type="entry name" value="Nucleic acid-binding proteins"/>
    <property type="match status" value="1"/>
</dbReference>
<dbReference type="Pfam" id="PF12172">
    <property type="entry name" value="zf-ChsH2"/>
    <property type="match status" value="1"/>
</dbReference>